<evidence type="ECO:0000259" key="4">
    <source>
        <dbReference type="PROSITE" id="PS01124"/>
    </source>
</evidence>
<evidence type="ECO:0000256" key="2">
    <source>
        <dbReference type="ARBA" id="ARBA00023125"/>
    </source>
</evidence>
<evidence type="ECO:0000313" key="5">
    <source>
        <dbReference type="EMBL" id="CAG7655014.1"/>
    </source>
</evidence>
<keyword evidence="3" id="KW-0804">Transcription</keyword>
<accession>A0ABN7TWF3</accession>
<evidence type="ECO:0000256" key="1">
    <source>
        <dbReference type="ARBA" id="ARBA00023015"/>
    </source>
</evidence>
<keyword evidence="2" id="KW-0238">DNA-binding</keyword>
<feature type="domain" description="HTH araC/xylS-type" evidence="4">
    <location>
        <begin position="167"/>
        <end position="265"/>
    </location>
</feature>
<gene>
    <name evidence="5" type="primary">araC_17</name>
    <name evidence="5" type="ORF">PAECIP111802_05978</name>
</gene>
<dbReference type="InterPro" id="IPR018060">
    <property type="entry name" value="HTH_AraC"/>
</dbReference>
<dbReference type="PROSITE" id="PS01124">
    <property type="entry name" value="HTH_ARAC_FAMILY_2"/>
    <property type="match status" value="1"/>
</dbReference>
<evidence type="ECO:0000313" key="6">
    <source>
        <dbReference type="Proteomes" id="UP000730618"/>
    </source>
</evidence>
<dbReference type="PANTHER" id="PTHR43280">
    <property type="entry name" value="ARAC-FAMILY TRANSCRIPTIONAL REGULATOR"/>
    <property type="match status" value="1"/>
</dbReference>
<evidence type="ECO:0000256" key="3">
    <source>
        <dbReference type="ARBA" id="ARBA00023163"/>
    </source>
</evidence>
<protein>
    <submittedName>
        <fullName evidence="5">Arabinose operon regulatory protein</fullName>
    </submittedName>
</protein>
<dbReference type="RefSeq" id="WP_218102175.1">
    <property type="nucleotide sequence ID" value="NZ_CAJVCE010000024.1"/>
</dbReference>
<comment type="caution">
    <text evidence="5">The sequence shown here is derived from an EMBL/GenBank/DDBJ whole genome shotgun (WGS) entry which is preliminary data.</text>
</comment>
<dbReference type="Pfam" id="PF12833">
    <property type="entry name" value="HTH_18"/>
    <property type="match status" value="1"/>
</dbReference>
<dbReference type="SMART" id="SM00342">
    <property type="entry name" value="HTH_ARAC"/>
    <property type="match status" value="1"/>
</dbReference>
<keyword evidence="1" id="KW-0805">Transcription regulation</keyword>
<organism evidence="5 6">
    <name type="scientific">Paenibacillus allorhizosphaerae</name>
    <dbReference type="NCBI Taxonomy" id="2849866"/>
    <lineage>
        <taxon>Bacteria</taxon>
        <taxon>Bacillati</taxon>
        <taxon>Bacillota</taxon>
        <taxon>Bacilli</taxon>
        <taxon>Bacillales</taxon>
        <taxon>Paenibacillaceae</taxon>
        <taxon>Paenibacillus</taxon>
    </lineage>
</organism>
<proteinExistence type="predicted"/>
<dbReference type="InterPro" id="IPR003313">
    <property type="entry name" value="AraC-bd"/>
</dbReference>
<dbReference type="PANTHER" id="PTHR43280:SF2">
    <property type="entry name" value="HTH-TYPE TRANSCRIPTIONAL REGULATOR EXSA"/>
    <property type="match status" value="1"/>
</dbReference>
<dbReference type="InterPro" id="IPR018062">
    <property type="entry name" value="HTH_AraC-typ_CS"/>
</dbReference>
<sequence>MMQDVLLCGYAYHTSKFCTAHRTPGLQNYLIRLQTEGSSIVLVDGHETQLVPWDIIFLPPGTVYELRVGAEPSTMDGTSKIASGDYYLFCNNEWIEGWWNRSFRPWRVNIDPNETLLTLWKQLILEKSHLNEDNHELTSHLLRTLCLYLERIISEKDPSHNRPYTASRMKRYIESHVVDTLMIEDVAKYVGLSVPRASQVFKECFGKTMIQYAMEIRLSGAVDRMNYTSMTLGEISDSCGFKSYTFFHRAFKEKYGVSPSVFRNKSQEKSTLFHENRKARPSE</sequence>
<dbReference type="Pfam" id="PF02311">
    <property type="entry name" value="AraC_binding"/>
    <property type="match status" value="1"/>
</dbReference>
<dbReference type="EMBL" id="CAJVCE010000024">
    <property type="protein sequence ID" value="CAG7655014.1"/>
    <property type="molecule type" value="Genomic_DNA"/>
</dbReference>
<reference evidence="5 6" key="1">
    <citation type="submission" date="2021-06" db="EMBL/GenBank/DDBJ databases">
        <authorList>
            <person name="Criscuolo A."/>
        </authorList>
    </citation>
    <scope>NUCLEOTIDE SEQUENCE [LARGE SCALE GENOMIC DNA]</scope>
    <source>
        <strain evidence="6">CIP 111802</strain>
    </source>
</reference>
<dbReference type="Proteomes" id="UP000730618">
    <property type="component" value="Unassembled WGS sequence"/>
</dbReference>
<dbReference type="PROSITE" id="PS00041">
    <property type="entry name" value="HTH_ARAC_FAMILY_1"/>
    <property type="match status" value="1"/>
</dbReference>
<keyword evidence="6" id="KW-1185">Reference proteome</keyword>
<name>A0ABN7TWF3_9BACL</name>